<evidence type="ECO:0000313" key="4">
    <source>
        <dbReference type="EMBL" id="AXG72784.1"/>
    </source>
</evidence>
<dbReference type="KEGG" id="fat:DVK85_00465"/>
<accession>A0A345H874</accession>
<dbReference type="RefSeq" id="WP_114676547.1">
    <property type="nucleotide sequence ID" value="NZ_CP031188.1"/>
</dbReference>
<evidence type="ECO:0000256" key="1">
    <source>
        <dbReference type="ARBA" id="ARBA00022729"/>
    </source>
</evidence>
<dbReference type="OrthoDB" id="1652165at2"/>
<dbReference type="PROSITE" id="PS50853">
    <property type="entry name" value="FN3"/>
    <property type="match status" value="1"/>
</dbReference>
<dbReference type="NCBIfam" id="NF033708">
    <property type="entry name" value="T9SS_Cterm_ChiA"/>
    <property type="match status" value="1"/>
</dbReference>
<feature type="domain" description="Fibronectin type-III" evidence="3">
    <location>
        <begin position="246"/>
        <end position="340"/>
    </location>
</feature>
<gene>
    <name evidence="4" type="ORF">DVK85_00465</name>
</gene>
<organism evidence="4 5">
    <name type="scientific">Flavobacterium arcticum</name>
    <dbReference type="NCBI Taxonomy" id="1784713"/>
    <lineage>
        <taxon>Bacteria</taxon>
        <taxon>Pseudomonadati</taxon>
        <taxon>Bacteroidota</taxon>
        <taxon>Flavobacteriia</taxon>
        <taxon>Flavobacteriales</taxon>
        <taxon>Flavobacteriaceae</taxon>
        <taxon>Flavobacterium</taxon>
    </lineage>
</organism>
<dbReference type="Gene3D" id="2.60.40.10">
    <property type="entry name" value="Immunoglobulins"/>
    <property type="match status" value="1"/>
</dbReference>
<dbReference type="NCBIfam" id="TIGR04183">
    <property type="entry name" value="Por_Secre_tail"/>
    <property type="match status" value="1"/>
</dbReference>
<dbReference type="InterPro" id="IPR026444">
    <property type="entry name" value="Secre_tail"/>
</dbReference>
<dbReference type="EMBL" id="CP031188">
    <property type="protein sequence ID" value="AXG72784.1"/>
    <property type="molecule type" value="Genomic_DNA"/>
</dbReference>
<protein>
    <submittedName>
        <fullName evidence="4">T9SS C-terminal target domain-containing protein</fullName>
    </submittedName>
</protein>
<feature type="signal peptide" evidence="2">
    <location>
        <begin position="1"/>
        <end position="25"/>
    </location>
</feature>
<evidence type="ECO:0000259" key="3">
    <source>
        <dbReference type="PROSITE" id="PS50853"/>
    </source>
</evidence>
<keyword evidence="1 2" id="KW-0732">Signal</keyword>
<dbReference type="SUPFAM" id="SSF49265">
    <property type="entry name" value="Fibronectin type III"/>
    <property type="match status" value="1"/>
</dbReference>
<evidence type="ECO:0000256" key="2">
    <source>
        <dbReference type="SAM" id="SignalP"/>
    </source>
</evidence>
<dbReference type="InterPro" id="IPR013783">
    <property type="entry name" value="Ig-like_fold"/>
</dbReference>
<dbReference type="CDD" id="cd00063">
    <property type="entry name" value="FN3"/>
    <property type="match status" value="1"/>
</dbReference>
<name>A0A345H874_9FLAO</name>
<dbReference type="InterPro" id="IPR036116">
    <property type="entry name" value="FN3_sf"/>
</dbReference>
<dbReference type="Proteomes" id="UP000253951">
    <property type="component" value="Chromosome"/>
</dbReference>
<reference evidence="4 5" key="1">
    <citation type="submission" date="2018-07" db="EMBL/GenBank/DDBJ databases">
        <title>Complete genome sequence of Flavobacterium arcticum type strain SM1502T.</title>
        <authorList>
            <person name="Li Y."/>
            <person name="Li D.-D."/>
        </authorList>
    </citation>
    <scope>NUCLEOTIDE SEQUENCE [LARGE SCALE GENOMIC DNA]</scope>
    <source>
        <strain evidence="4 5">SM1502</strain>
    </source>
</reference>
<evidence type="ECO:0000313" key="5">
    <source>
        <dbReference type="Proteomes" id="UP000253951"/>
    </source>
</evidence>
<keyword evidence="5" id="KW-1185">Reference proteome</keyword>
<dbReference type="InterPro" id="IPR003961">
    <property type="entry name" value="FN3_dom"/>
</dbReference>
<feature type="chain" id="PRO_5016600475" evidence="2">
    <location>
        <begin position="26"/>
        <end position="876"/>
    </location>
</feature>
<proteinExistence type="predicted"/>
<sequence length="876" mass="94639">MLKKSLFRKILFSAALFLSGVTVWGQTDDFTDGNFTSNPTWLGDTSFFTVITDGVVPEGSATTDGSFLAASVNQGNITLMTASTEVSEWEFSLATGDFNPSNSNYIAVVLMSDVAFSGDIAAAEWSGYYLELGVTGSSDKIELWKKPGAGEAIELGELSTTSYGNGALEAGLNIRITRSESGEWQLYTSEGFTYDATPTIAAGSTITDNTYTASSYFGVAQHFTSTSQASRRVYIDNISLGGDVALTTPVTTAATYTSSASFTANWGLVVAATSYRLDVSATSDFSTYVTGYEDLNVGSVTSYEVTGLNPETDYYYRVRAVSDSDTSEDSNIIMLTTGIENVWDGAVWTAGFVPSVIDKAIIEGAYNTATEGEFTSSTMLINPGGSVVIASGTNLIVANEINNTQSAAAFIIENNANLIQTNPNAVNSVALQVQKNSSPLYRLDYSLWSAPVTGQNLLAFSPQTLTNRFYDYDESTDLYTAIAPGANSFKPGYGYLIRTPNNHVDFVDEETPGEVWTGIFEGEVNNGTITVPMETALNGYNLVGNPYPSPINIAAFYAANTGVIDEGSALYFWRKRNDPDATTYATITLAAYTANEAAGGDTGSSTFIGDSDDWVINPGQGFFVQATAGSLAFNNAMRMPVNNGQFFRVEQQVQKSSRIWLNLTTEGEFSQMSIVYNPDMTLGLDYGWDGKMLLVGNPVELYTIANDVNLTVQARPEFAITDSVAVGFYAERAGNYTISLDHVDGLFTEGQDIYLIDYVTGQLINLNDRGYSFTTQAGTNNNRFAIVYNQAYLSTKNSGFNPNEVVVYQTNNDINIDAGTLDITAVNVYDMRGRTLYTNNNVNASQLIVSNLNSDQQVLIVNVTTNRGTVTKKVVY</sequence>
<dbReference type="AlphaFoldDB" id="A0A345H874"/>